<comment type="caution">
    <text evidence="2">The sequence shown here is derived from an EMBL/GenBank/DDBJ whole genome shotgun (WGS) entry which is preliminary data.</text>
</comment>
<dbReference type="EMBL" id="VFPM01000001">
    <property type="protein sequence ID" value="TQM64099.1"/>
    <property type="molecule type" value="Genomic_DNA"/>
</dbReference>
<accession>A0A543I0I2</accession>
<name>A0A543I0I2_9MICO</name>
<dbReference type="Proteomes" id="UP000316747">
    <property type="component" value="Unassembled WGS sequence"/>
</dbReference>
<dbReference type="RefSeq" id="WP_141841798.1">
    <property type="nucleotide sequence ID" value="NZ_VFPM01000001.1"/>
</dbReference>
<sequence>MDAALVDRLSRGEGWALLSALPPYDEATSLSLQESLRGAGFDAELVAAAMTQSRLRARAVEKFGDFAAGMLFTPDGLEQATRLPIAARHAQRYAAAGVSLVHDLGCGLGSDAMALSSLEIPVDAVDADLATSRVAAVNLRHWPSARVSCERAEDVDLTGARGSGAGAWLDPARRVSGVADARGRTKRVFSLDAISPSWDHVQHVAQQVPATGAKLSPSMPHGAVPAGTEAQWTSWHGEVLECAVWWGPLVTTVGRTAAVCTATSTSVVTQADARPALDHPGLASVHDLGEWLYEPDRAVIRAGLTGALVAAVDGAELATGVGYVTASGAHELPWARRYRIVEAMPLSTKRLARWLRDQGHDRVTIKKRGVTLDADVLRRQLKMTGRGKGGSEATLVLTRIGGGQVALVVSAA</sequence>
<evidence type="ECO:0000313" key="3">
    <source>
        <dbReference type="Proteomes" id="UP000316747"/>
    </source>
</evidence>
<reference evidence="2 3" key="1">
    <citation type="submission" date="2019-06" db="EMBL/GenBank/DDBJ databases">
        <title>Genome sequencing of plant associated microbes to promote plant fitness in Sorghum bicolor and Oryza sativa.</title>
        <authorList>
            <person name="Coleman-Derr D."/>
        </authorList>
    </citation>
    <scope>NUCLEOTIDE SEQUENCE [LARGE SCALE GENOMIC DNA]</scope>
    <source>
        <strain evidence="2 3">KV-663</strain>
    </source>
</reference>
<keyword evidence="3" id="KW-1185">Reference proteome</keyword>
<dbReference type="InterPro" id="IPR029063">
    <property type="entry name" value="SAM-dependent_MTases_sf"/>
</dbReference>
<feature type="domain" description="THUMP-like" evidence="1">
    <location>
        <begin position="335"/>
        <end position="410"/>
    </location>
</feature>
<organism evidence="2 3">
    <name type="scientific">Humibacillus xanthopallidus</name>
    <dbReference type="NCBI Taxonomy" id="412689"/>
    <lineage>
        <taxon>Bacteria</taxon>
        <taxon>Bacillati</taxon>
        <taxon>Actinomycetota</taxon>
        <taxon>Actinomycetes</taxon>
        <taxon>Micrococcales</taxon>
        <taxon>Intrasporangiaceae</taxon>
        <taxon>Humibacillus</taxon>
    </lineage>
</organism>
<dbReference type="Pfam" id="PF18096">
    <property type="entry name" value="Thump_like"/>
    <property type="match status" value="1"/>
</dbReference>
<dbReference type="AlphaFoldDB" id="A0A543I0I2"/>
<evidence type="ECO:0000259" key="1">
    <source>
        <dbReference type="Pfam" id="PF18096"/>
    </source>
</evidence>
<dbReference type="OrthoDB" id="9810570at2"/>
<dbReference type="Gene3D" id="3.40.50.150">
    <property type="entry name" value="Vaccinia Virus protein VP39"/>
    <property type="match status" value="1"/>
</dbReference>
<dbReference type="SUPFAM" id="SSF53335">
    <property type="entry name" value="S-adenosyl-L-methionine-dependent methyltransferases"/>
    <property type="match status" value="1"/>
</dbReference>
<dbReference type="InterPro" id="IPR041497">
    <property type="entry name" value="Thump-like"/>
</dbReference>
<evidence type="ECO:0000313" key="2">
    <source>
        <dbReference type="EMBL" id="TQM64099.1"/>
    </source>
</evidence>
<gene>
    <name evidence="2" type="ORF">FBY41_0459</name>
</gene>
<protein>
    <recommendedName>
        <fullName evidence="1">THUMP-like domain-containing protein</fullName>
    </recommendedName>
</protein>
<proteinExistence type="predicted"/>